<evidence type="ECO:0000313" key="14">
    <source>
        <dbReference type="Proteomes" id="UP000232003"/>
    </source>
</evidence>
<dbReference type="KEGG" id="nfl:COO91_10421"/>
<name>A0A2K8T926_9NOSO</name>
<comment type="subcellular location">
    <subcellularLocation>
        <location evidence="1">Membrane</location>
    </subcellularLocation>
</comment>
<reference evidence="13 14" key="1">
    <citation type="submission" date="2017-11" db="EMBL/GenBank/DDBJ databases">
        <title>Complete genome of a free-living desiccation-tolerant cyanobacterium and its photosynthetic adaptation to extreme terrestrial habitat.</title>
        <authorList>
            <person name="Shang J."/>
        </authorList>
    </citation>
    <scope>NUCLEOTIDE SEQUENCE [LARGE SCALE GENOMIC DNA]</scope>
    <source>
        <strain evidence="13 14">CCNUN1</strain>
        <plasmid evidence="14">pnfsy08</plasmid>
    </source>
</reference>
<feature type="domain" description="Rieske" evidence="12">
    <location>
        <begin position="15"/>
        <end position="126"/>
    </location>
</feature>
<dbReference type="SUPFAM" id="SSF55961">
    <property type="entry name" value="Bet v1-like"/>
    <property type="match status" value="1"/>
</dbReference>
<evidence type="ECO:0000256" key="8">
    <source>
        <dbReference type="ARBA" id="ARBA00023004"/>
    </source>
</evidence>
<keyword evidence="13" id="KW-0223">Dioxygenase</keyword>
<keyword evidence="7" id="KW-0560">Oxidoreductase</keyword>
<evidence type="ECO:0000256" key="7">
    <source>
        <dbReference type="ARBA" id="ARBA00023002"/>
    </source>
</evidence>
<geneLocation type="plasmid" evidence="14">
    <name>pnfsy08</name>
</geneLocation>
<dbReference type="GO" id="GO:0005737">
    <property type="term" value="C:cytoplasm"/>
    <property type="evidence" value="ECO:0007669"/>
    <property type="project" value="TreeGrafter"/>
</dbReference>
<evidence type="ECO:0000256" key="1">
    <source>
        <dbReference type="ARBA" id="ARBA00004370"/>
    </source>
</evidence>
<dbReference type="AlphaFoldDB" id="A0A2K8T926"/>
<dbReference type="GO" id="GO:0010277">
    <property type="term" value="F:chlorophyllide a oxygenase activity"/>
    <property type="evidence" value="ECO:0007669"/>
    <property type="project" value="InterPro"/>
</dbReference>
<evidence type="ECO:0000256" key="5">
    <source>
        <dbReference type="ARBA" id="ARBA00022946"/>
    </source>
</evidence>
<dbReference type="PROSITE" id="PS51296">
    <property type="entry name" value="RIESKE"/>
    <property type="match status" value="1"/>
</dbReference>
<dbReference type="InterPro" id="IPR013626">
    <property type="entry name" value="PaO"/>
</dbReference>
<dbReference type="PANTHER" id="PTHR21266">
    <property type="entry name" value="IRON-SULFUR DOMAIN CONTAINING PROTEIN"/>
    <property type="match status" value="1"/>
</dbReference>
<keyword evidence="13" id="KW-0614">Plasmid</keyword>
<dbReference type="GO" id="GO:0016020">
    <property type="term" value="C:membrane"/>
    <property type="evidence" value="ECO:0007669"/>
    <property type="project" value="UniProtKB-SubCell"/>
</dbReference>
<feature type="transmembrane region" description="Helical" evidence="11">
    <location>
        <begin position="411"/>
        <end position="433"/>
    </location>
</feature>
<evidence type="ECO:0000313" key="13">
    <source>
        <dbReference type="EMBL" id="AUB44198.1"/>
    </source>
</evidence>
<dbReference type="PANTHER" id="PTHR21266:SF32">
    <property type="entry name" value="CHOLESTEROL 7-DESATURASE NVD"/>
    <property type="match status" value="1"/>
</dbReference>
<feature type="transmembrane region" description="Helical" evidence="11">
    <location>
        <begin position="385"/>
        <end position="404"/>
    </location>
</feature>
<evidence type="ECO:0000256" key="11">
    <source>
        <dbReference type="SAM" id="Phobius"/>
    </source>
</evidence>
<dbReference type="InterPro" id="IPR036922">
    <property type="entry name" value="Rieske_2Fe-2S_sf"/>
</dbReference>
<keyword evidence="6 11" id="KW-1133">Transmembrane helix</keyword>
<evidence type="ECO:0000256" key="10">
    <source>
        <dbReference type="ARBA" id="ARBA00023136"/>
    </source>
</evidence>
<dbReference type="GO" id="GO:0046872">
    <property type="term" value="F:metal ion binding"/>
    <property type="evidence" value="ECO:0007669"/>
    <property type="project" value="UniProtKB-KW"/>
</dbReference>
<dbReference type="InterPro" id="IPR017941">
    <property type="entry name" value="Rieske_2Fe-2S"/>
</dbReference>
<sequence length="447" mass="51085">MNKEIQSEFDFFRQWYPLSPLEDINPNCPTAVVLLGLRLVIWKPKSSKTYQVFLDQCPHRLAPLSEGRVDEKTGNLMCSYHGWQFDAQGICTYIPQAENPEIVARNQKNFCTVTFPVRQQNDLLWVWPDAKSAEHAGTTPLPLSPQVDASKGFVWDSFVRDLEYDWQTLVENVADPSHVPFAHHKVQGIREQAVPIPMNIEKAAVNLIEAVIERSSGRTTITFEPPCRLEYAISLGSGKQLGIVTYCIPVSPGRSRIVAQFPINFAKTIYGLLPRWLEHIIIRNPLLDGDMILLHQQERFFEQKKLVESWKAAYKLPTSADRLVIEFRNWFEKYCDGHLPWNEVEITSLQNSNINDSRTVLLDRYKQHTQHCSSCRGALMVIQRLQAVLLAYSTITISGVAILPDPLRVKLGLTLIITALLSLAACTWLKLWLVPKFYFVDYVHAKK</sequence>
<evidence type="ECO:0000256" key="2">
    <source>
        <dbReference type="ARBA" id="ARBA00022692"/>
    </source>
</evidence>
<keyword evidence="3" id="KW-0001">2Fe-2S</keyword>
<evidence type="ECO:0000256" key="6">
    <source>
        <dbReference type="ARBA" id="ARBA00022989"/>
    </source>
</evidence>
<keyword evidence="8" id="KW-0408">Iron</keyword>
<keyword evidence="9" id="KW-0411">Iron-sulfur</keyword>
<dbReference type="GO" id="GO:0051213">
    <property type="term" value="F:dioxygenase activity"/>
    <property type="evidence" value="ECO:0007669"/>
    <property type="project" value="UniProtKB-KW"/>
</dbReference>
<protein>
    <submittedName>
        <fullName evidence="13">Phenylpropionate dioxygenase or related ring-hydroxylating dioxygenase, large terminal subunit</fullName>
    </submittedName>
</protein>
<evidence type="ECO:0000256" key="4">
    <source>
        <dbReference type="ARBA" id="ARBA00022723"/>
    </source>
</evidence>
<accession>A0A2K8T926</accession>
<dbReference type="SUPFAM" id="SSF50022">
    <property type="entry name" value="ISP domain"/>
    <property type="match status" value="1"/>
</dbReference>
<dbReference type="InterPro" id="IPR050584">
    <property type="entry name" value="Cholesterol_7-desaturase"/>
</dbReference>
<dbReference type="Gene3D" id="3.90.380.10">
    <property type="entry name" value="Naphthalene 1,2-dioxygenase Alpha Subunit, Chain A, domain 1"/>
    <property type="match status" value="1"/>
</dbReference>
<keyword evidence="14" id="KW-1185">Reference proteome</keyword>
<proteinExistence type="predicted"/>
<dbReference type="EMBL" id="CP024793">
    <property type="protein sequence ID" value="AUB44198.1"/>
    <property type="molecule type" value="Genomic_DNA"/>
</dbReference>
<keyword evidence="4" id="KW-0479">Metal-binding</keyword>
<keyword evidence="2 11" id="KW-0812">Transmembrane</keyword>
<dbReference type="Pfam" id="PF00355">
    <property type="entry name" value="Rieske"/>
    <property type="match status" value="1"/>
</dbReference>
<organism evidence="13 14">
    <name type="scientific">Nostoc flagelliforme CCNUN1</name>
    <dbReference type="NCBI Taxonomy" id="2038116"/>
    <lineage>
        <taxon>Bacteria</taxon>
        <taxon>Bacillati</taxon>
        <taxon>Cyanobacteriota</taxon>
        <taxon>Cyanophyceae</taxon>
        <taxon>Nostocales</taxon>
        <taxon>Nostocaceae</taxon>
        <taxon>Nostoc</taxon>
    </lineage>
</organism>
<evidence type="ECO:0000256" key="3">
    <source>
        <dbReference type="ARBA" id="ARBA00022714"/>
    </source>
</evidence>
<dbReference type="Proteomes" id="UP000232003">
    <property type="component" value="Plasmid pNFSY08"/>
</dbReference>
<dbReference type="GO" id="GO:0016705">
    <property type="term" value="F:oxidoreductase activity, acting on paired donors, with incorporation or reduction of molecular oxygen"/>
    <property type="evidence" value="ECO:0007669"/>
    <property type="project" value="UniProtKB-ARBA"/>
</dbReference>
<gene>
    <name evidence="13" type="ORF">COO91_10421</name>
</gene>
<dbReference type="Pfam" id="PF08417">
    <property type="entry name" value="PaO"/>
    <property type="match status" value="1"/>
</dbReference>
<evidence type="ECO:0000256" key="9">
    <source>
        <dbReference type="ARBA" id="ARBA00023014"/>
    </source>
</evidence>
<dbReference type="GO" id="GO:0051537">
    <property type="term" value="F:2 iron, 2 sulfur cluster binding"/>
    <property type="evidence" value="ECO:0007669"/>
    <property type="project" value="UniProtKB-KW"/>
</dbReference>
<keyword evidence="5" id="KW-0809">Transit peptide</keyword>
<evidence type="ECO:0000259" key="12">
    <source>
        <dbReference type="PROSITE" id="PS51296"/>
    </source>
</evidence>
<dbReference type="Gene3D" id="2.102.10.10">
    <property type="entry name" value="Rieske [2Fe-2S] iron-sulphur domain"/>
    <property type="match status" value="1"/>
</dbReference>
<keyword evidence="10 11" id="KW-0472">Membrane</keyword>